<proteinExistence type="predicted"/>
<dbReference type="Proteomes" id="UP000502894">
    <property type="component" value="Chromosome"/>
</dbReference>
<sequence length="418" mass="46437">MSNAEYELQSLLDKSTRSESSISTVAEKQENAKKIEAEISESEAPETTSLEKIVETKQQISQVKASLGTIIDTMAQNPSIFNRVATYYGEFPLWQKIAIGVGISVPTLAMGIFAEIGALLVIGGVTVVAYTATGIVLDDHHHCNVNIAERLKAGIISLADVLELTIKALDRISEKLAEEIEKFKQENLKLATHVTDLGDQIESLSSQVELYIETEKLLRGTKENLERTAENLNKSVTNQSELLRQNQEELARVSKAYNRSQKQLSEKIGELTSVRVSMGKEVDKAKKLAATLERTITALSGSVIDDKKQREAFQNKLEHFIGEKESGYEFVADRLGDAERELSFGKEEFKFANSRYNELLKRQETLVARLEELDNKLSSEQLKPKEHVAELLALNGIYAPKTVPDVPSRQGLTADPCI</sequence>
<evidence type="ECO:0000256" key="1">
    <source>
        <dbReference type="SAM" id="Coils"/>
    </source>
</evidence>
<dbReference type="KEGG" id="lant:TUM19329_09330"/>
<dbReference type="AlphaFoldDB" id="A0A6F8T3H4"/>
<dbReference type="RefSeq" id="WP_173236433.1">
    <property type="nucleotide sequence ID" value="NZ_AP022839.1"/>
</dbReference>
<evidence type="ECO:0000313" key="3">
    <source>
        <dbReference type="EMBL" id="BCA94572.1"/>
    </source>
</evidence>
<dbReference type="NCBIfam" id="NF043058">
    <property type="entry name" value="T4SS_LegC2C7"/>
    <property type="match status" value="1"/>
</dbReference>
<dbReference type="EMBL" id="AP022839">
    <property type="protein sequence ID" value="BCA94572.1"/>
    <property type="molecule type" value="Genomic_DNA"/>
</dbReference>
<keyword evidence="4" id="KW-1185">Reference proteome</keyword>
<reference evidence="3" key="1">
    <citation type="journal article" date="2020" name="Microbiol. Resour. Announc.">
        <title>Complete Genome Sequence of Novel Psychrotolerant Legionella Strain TUM19329, Isolated from Antarctic Lake Sediment.</title>
        <authorList>
            <person name="Shimada S."/>
            <person name="Nakai R."/>
            <person name="Aoki K."/>
            <person name="Shimoeda N."/>
            <person name="Ohno G."/>
            <person name="Miyazaki Y."/>
            <person name="Kudoh S."/>
            <person name="Imura S."/>
            <person name="Watanabe K."/>
            <person name="Ishii Y."/>
            <person name="Tateda K."/>
        </authorList>
    </citation>
    <scope>NUCLEOTIDE SEQUENCE [LARGE SCALE GENOMIC DNA]</scope>
    <source>
        <strain evidence="3">TUM19329</strain>
    </source>
</reference>
<gene>
    <name evidence="3" type="primary">legC7_1</name>
    <name evidence="3" type="ORF">TUM19329_09330</name>
</gene>
<feature type="coiled-coil region" evidence="1">
    <location>
        <begin position="353"/>
        <end position="383"/>
    </location>
</feature>
<evidence type="ECO:0000256" key="2">
    <source>
        <dbReference type="SAM" id="MobiDB-lite"/>
    </source>
</evidence>
<accession>A0A6F8T3H4</accession>
<name>A0A6F8T3H4_9GAMM</name>
<evidence type="ECO:0000313" key="4">
    <source>
        <dbReference type="Proteomes" id="UP000502894"/>
    </source>
</evidence>
<feature type="region of interest" description="Disordered" evidence="2">
    <location>
        <begin position="1"/>
        <end position="48"/>
    </location>
</feature>
<feature type="compositionally biased region" description="Basic and acidic residues" evidence="2">
    <location>
        <begin position="27"/>
        <end position="37"/>
    </location>
</feature>
<dbReference type="InterPro" id="IPR049966">
    <property type="entry name" value="T4SS_LegC2C7"/>
</dbReference>
<protein>
    <submittedName>
        <fullName evidence="3">Membrane protein</fullName>
    </submittedName>
</protein>
<keyword evidence="1" id="KW-0175">Coiled coil</keyword>
<organism evidence="3 4">
    <name type="scientific">Legionella antarctica</name>
    <dbReference type="NCBI Taxonomy" id="2708020"/>
    <lineage>
        <taxon>Bacteria</taxon>
        <taxon>Pseudomonadati</taxon>
        <taxon>Pseudomonadota</taxon>
        <taxon>Gammaproteobacteria</taxon>
        <taxon>Legionellales</taxon>
        <taxon>Legionellaceae</taxon>
        <taxon>Legionella</taxon>
    </lineage>
</organism>
<feature type="coiled-coil region" evidence="1">
    <location>
        <begin position="215"/>
        <end position="263"/>
    </location>
</feature>